<dbReference type="InterPro" id="IPR013324">
    <property type="entry name" value="RNA_pol_sigma_r3/r4-like"/>
</dbReference>
<name>Q849N2_STRVN</name>
<feature type="compositionally biased region" description="Basic and acidic residues" evidence="5">
    <location>
        <begin position="412"/>
        <end position="422"/>
    </location>
</feature>
<dbReference type="Pfam" id="PF08281">
    <property type="entry name" value="Sigma70_r4_2"/>
    <property type="match status" value="1"/>
</dbReference>
<feature type="region of interest" description="Disordered" evidence="5">
    <location>
        <begin position="398"/>
        <end position="429"/>
    </location>
</feature>
<dbReference type="SUPFAM" id="SSF88659">
    <property type="entry name" value="Sigma3 and sigma4 domains of RNA polymerase sigma factors"/>
    <property type="match status" value="1"/>
</dbReference>
<dbReference type="GO" id="GO:0006352">
    <property type="term" value="P:DNA-templated transcription initiation"/>
    <property type="evidence" value="ECO:0007669"/>
    <property type="project" value="InterPro"/>
</dbReference>
<evidence type="ECO:0000256" key="1">
    <source>
        <dbReference type="ARBA" id="ARBA00010641"/>
    </source>
</evidence>
<evidence type="ECO:0000256" key="4">
    <source>
        <dbReference type="ARBA" id="ARBA00023163"/>
    </source>
</evidence>
<dbReference type="InterPro" id="IPR013249">
    <property type="entry name" value="RNA_pol_sigma70_r4_t2"/>
</dbReference>
<feature type="region of interest" description="Disordered" evidence="5">
    <location>
        <begin position="279"/>
        <end position="307"/>
    </location>
</feature>
<geneLocation type="plasmid" evidence="7">
    <name>pSV2</name>
</geneLocation>
<reference evidence="7" key="2">
    <citation type="submission" date="2002-12" db="EMBL/GenBank/DDBJ databases">
        <title>Complete nucleotide sequence of the linear plasmid pSV2 from Streptomyces violaceoruber SANK95570.</title>
        <authorList>
            <person name="Spatz K."/>
            <person name="Scholz C.J."/>
            <person name="Redenbach M."/>
        </authorList>
    </citation>
    <scope>NUCLEOTIDE SEQUENCE</scope>
    <source>
        <strain evidence="7">SANK95570</strain>
        <plasmid evidence="7">pSV2</plasmid>
    </source>
</reference>
<evidence type="ECO:0000259" key="6">
    <source>
        <dbReference type="Pfam" id="PF08281"/>
    </source>
</evidence>
<dbReference type="GO" id="GO:0003677">
    <property type="term" value="F:DNA binding"/>
    <property type="evidence" value="ECO:0007669"/>
    <property type="project" value="InterPro"/>
</dbReference>
<protein>
    <recommendedName>
        <fullName evidence="6">RNA polymerase sigma factor 70 region 4 type 2 domain-containing protein</fullName>
    </recommendedName>
</protein>
<proteinExistence type="inferred from homology"/>
<keyword evidence="4" id="KW-0804">Transcription</keyword>
<sequence>MRTAYLASGLTLNELSGRVRFAKSKISELLRGVGLYPRWEIVLLLALELGMPNWPLYRLWSQAALETHKSSEWINGCTDRTTVTATHTTPPLDHGAFRELMESDYSLYAQAFLDDDQRDHAVADTFDRLWLSWNQALASHDTRRYAWNVLRTTVMARAPTATAGPNSQRAFDTVTLHNLTDPADYANELTETLELFTAISRLPDRQLDVIVLRRLCRFTHEAASALLGTSLATIRSDERHATRFLDSVIPPPSTERATPVSHIEERLSRALLVRNRTIPREAAPCPTPRTAGARLPAPAPDGPSSGAAEDLRALCETLLTHTPSTSVADFLTDQVPEPRSALALACVLQLSDTDEGARFWWQYAAGAGQAAAAYCLYLHHLAQGERATAVWWHHQTDDVQAPPASPDPGQDDDPKPYCDRRWHPANHPVTSTSTTTILRVLRHLSANTTRSRSAAVLKLMAYIPRVVAAGYLREPETELPLPGDGFAQRVQELIATPTTRPEAQARTPRPVSLDPAETVPRSVGETAKR</sequence>
<evidence type="ECO:0000256" key="5">
    <source>
        <dbReference type="SAM" id="MobiDB-lite"/>
    </source>
</evidence>
<feature type="region of interest" description="Disordered" evidence="5">
    <location>
        <begin position="495"/>
        <end position="529"/>
    </location>
</feature>
<dbReference type="RefSeq" id="WP_011116847.1">
    <property type="nucleotide sequence ID" value="NC_004934.1"/>
</dbReference>
<accession>Q849N2</accession>
<reference evidence="7" key="1">
    <citation type="journal article" date="2002" name="FEMS Microbiol. Lett.">
        <title>Characterization of the Streptomyces violaceoruber SANK95570 plasmids pSV1 and pSV2.</title>
        <authorList>
            <person name="Spatz K."/>
            <person name="Kohn H."/>
            <person name="Redenbach M."/>
        </authorList>
    </citation>
    <scope>NUCLEOTIDE SEQUENCE</scope>
    <source>
        <strain evidence="7">SANK95570</strain>
        <plasmid evidence="7">pSV2</plasmid>
    </source>
</reference>
<feature type="domain" description="RNA polymerase sigma factor 70 region 4 type 2" evidence="6">
    <location>
        <begin position="194"/>
        <end position="236"/>
    </location>
</feature>
<dbReference type="Gene3D" id="1.10.10.10">
    <property type="entry name" value="Winged helix-like DNA-binding domain superfamily/Winged helix DNA-binding domain"/>
    <property type="match status" value="1"/>
</dbReference>
<keyword evidence="7" id="KW-0614">Plasmid</keyword>
<dbReference type="EMBL" id="AY211023">
    <property type="protein sequence ID" value="AAO50092.1"/>
    <property type="molecule type" value="Genomic_DNA"/>
</dbReference>
<organism evidence="7">
    <name type="scientific">Streptomyces violaceoruber</name>
    <dbReference type="NCBI Taxonomy" id="1935"/>
    <lineage>
        <taxon>Bacteria</taxon>
        <taxon>Bacillati</taxon>
        <taxon>Actinomycetota</taxon>
        <taxon>Actinomycetes</taxon>
        <taxon>Kitasatosporales</taxon>
        <taxon>Streptomycetaceae</taxon>
        <taxon>Streptomyces</taxon>
        <taxon>Streptomyces violaceoruber group</taxon>
    </lineage>
</organism>
<evidence type="ECO:0000256" key="3">
    <source>
        <dbReference type="ARBA" id="ARBA00023082"/>
    </source>
</evidence>
<dbReference type="GO" id="GO:0016987">
    <property type="term" value="F:sigma factor activity"/>
    <property type="evidence" value="ECO:0007669"/>
    <property type="project" value="UniProtKB-KW"/>
</dbReference>
<evidence type="ECO:0000313" key="7">
    <source>
        <dbReference type="EMBL" id="AAO50092.1"/>
    </source>
</evidence>
<dbReference type="AlphaFoldDB" id="Q849N2"/>
<gene>
    <name evidence="7" type="primary">pSV2.08c</name>
</gene>
<keyword evidence="2" id="KW-0805">Transcription regulation</keyword>
<dbReference type="InterPro" id="IPR036388">
    <property type="entry name" value="WH-like_DNA-bd_sf"/>
</dbReference>
<keyword evidence="3" id="KW-0731">Sigma factor</keyword>
<evidence type="ECO:0000256" key="2">
    <source>
        <dbReference type="ARBA" id="ARBA00023015"/>
    </source>
</evidence>
<comment type="similarity">
    <text evidence="1">Belongs to the sigma-70 factor family. ECF subfamily.</text>
</comment>